<dbReference type="EMBL" id="CP063373">
    <property type="protein sequence ID" value="QOV33188.1"/>
    <property type="molecule type" value="Genomic_DNA"/>
</dbReference>
<dbReference type="Pfam" id="PF02615">
    <property type="entry name" value="Ldh_2"/>
    <property type="match status" value="1"/>
</dbReference>
<evidence type="ECO:0000256" key="1">
    <source>
        <dbReference type="ARBA" id="ARBA00006056"/>
    </source>
</evidence>
<keyword evidence="5" id="KW-1185">Reference proteome</keyword>
<dbReference type="InterPro" id="IPR003767">
    <property type="entry name" value="Malate/L-lactate_DH-like"/>
</dbReference>
<dbReference type="AlphaFoldDB" id="A0A7M2SCH5"/>
<dbReference type="InterPro" id="IPR036111">
    <property type="entry name" value="Mal/L-sulfo/L-lacto_DH-like_sf"/>
</dbReference>
<comment type="similarity">
    <text evidence="1">Belongs to the LDH2/MDH2 oxidoreductase family.</text>
</comment>
<sequence length="351" mass="37325">MGTDHSAVSGQSPRPEDVVLCDAGGLFRFTEQTLAAVGLRDIDARDMAAQIVGSELAGHESHGLRRLPEYVRRVREGFAAPTATATVDLDTGALVRLNGHGAFGHLVMRDATRLAIQRATDHGIAAVAVHNADFAGRLADFCEQAAAVGIATLVYVNDGGSSQDVAPPGGLEGRLATNPIAASIPRARSPHLVLDMATSSVAMGRLSEWRDRGRPIPSDWTTDQGILQPFGGIKGFGLALVAEALAGALTTAGTVSPQPAPERQGVFMVAIDVKQLRPLPDFTAEVERFTSHVKNTPLAQGHPPIKIPGENSAQNAHHRRDHGVPIQAFTWQQMQTIAHDFSLAMPRRVAR</sequence>
<dbReference type="GO" id="GO:0016491">
    <property type="term" value="F:oxidoreductase activity"/>
    <property type="evidence" value="ECO:0007669"/>
    <property type="project" value="UniProtKB-KW"/>
</dbReference>
<dbReference type="Gene3D" id="3.30.1370.60">
    <property type="entry name" value="Hypothetical oxidoreductase yiak, domain 2"/>
    <property type="match status" value="1"/>
</dbReference>
<dbReference type="InterPro" id="IPR043143">
    <property type="entry name" value="Mal/L-sulf/L-lact_DH-like_NADP"/>
</dbReference>
<evidence type="ECO:0000313" key="4">
    <source>
        <dbReference type="EMBL" id="QOV33188.1"/>
    </source>
</evidence>
<accession>A0A7M2SCH5</accession>
<name>A0A7M2SCH5_9ACTN</name>
<gene>
    <name evidence="4" type="ORF">IM697_23340</name>
</gene>
<dbReference type="KEGG" id="sfeu:IM697_23340"/>
<proteinExistence type="inferred from homology"/>
<dbReference type="RefSeq" id="WP_194037910.1">
    <property type="nucleotide sequence ID" value="NZ_CP063373.1"/>
</dbReference>
<dbReference type="SUPFAM" id="SSF89733">
    <property type="entry name" value="L-sulfolactate dehydrogenase-like"/>
    <property type="match status" value="1"/>
</dbReference>
<dbReference type="Proteomes" id="UP000594205">
    <property type="component" value="Chromosome"/>
</dbReference>
<dbReference type="Gene3D" id="1.10.1530.10">
    <property type="match status" value="1"/>
</dbReference>
<reference evidence="4 5" key="1">
    <citation type="submission" date="2020-10" db="EMBL/GenBank/DDBJ databases">
        <title>Streptomyces ferrugineus complate genome analysis.</title>
        <authorList>
            <person name="Anwar N."/>
        </authorList>
    </citation>
    <scope>NUCLEOTIDE SEQUENCE [LARGE SCALE GENOMIC DNA]</scope>
    <source>
        <strain evidence="4 5">CCTCC AA2014009</strain>
    </source>
</reference>
<protein>
    <submittedName>
        <fullName evidence="4">Ldh family oxidoreductase</fullName>
    </submittedName>
</protein>
<organism evidence="4 5">
    <name type="scientific">Streptomyces ferrugineus</name>
    <dbReference type="NCBI Taxonomy" id="1413221"/>
    <lineage>
        <taxon>Bacteria</taxon>
        <taxon>Bacillati</taxon>
        <taxon>Actinomycetota</taxon>
        <taxon>Actinomycetes</taxon>
        <taxon>Kitasatosporales</taxon>
        <taxon>Streptomycetaceae</taxon>
        <taxon>Streptomyces</taxon>
    </lineage>
</organism>
<evidence type="ECO:0000256" key="3">
    <source>
        <dbReference type="SAM" id="MobiDB-lite"/>
    </source>
</evidence>
<evidence type="ECO:0000256" key="2">
    <source>
        <dbReference type="ARBA" id="ARBA00023002"/>
    </source>
</evidence>
<feature type="region of interest" description="Disordered" evidence="3">
    <location>
        <begin position="295"/>
        <end position="318"/>
    </location>
</feature>
<keyword evidence="2" id="KW-0560">Oxidoreductase</keyword>
<dbReference type="PANTHER" id="PTHR11091:SF0">
    <property type="entry name" value="MALATE DEHYDROGENASE"/>
    <property type="match status" value="1"/>
</dbReference>
<dbReference type="PANTHER" id="PTHR11091">
    <property type="entry name" value="OXIDOREDUCTASE-RELATED"/>
    <property type="match status" value="1"/>
</dbReference>
<dbReference type="InterPro" id="IPR043144">
    <property type="entry name" value="Mal/L-sulf/L-lact_DH-like_ah"/>
</dbReference>
<evidence type="ECO:0000313" key="5">
    <source>
        <dbReference type="Proteomes" id="UP000594205"/>
    </source>
</evidence>